<dbReference type="Pfam" id="PF00169">
    <property type="entry name" value="PH"/>
    <property type="match status" value="1"/>
</dbReference>
<feature type="domain" description="PH" evidence="2">
    <location>
        <begin position="13"/>
        <end position="113"/>
    </location>
</feature>
<keyword evidence="4" id="KW-1185">Reference proteome</keyword>
<dbReference type="InterPro" id="IPR001849">
    <property type="entry name" value="PH_domain"/>
</dbReference>
<feature type="region of interest" description="Disordered" evidence="1">
    <location>
        <begin position="119"/>
        <end position="217"/>
    </location>
</feature>
<evidence type="ECO:0000256" key="1">
    <source>
        <dbReference type="SAM" id="MobiDB-lite"/>
    </source>
</evidence>
<organism evidence="3 4">
    <name type="scientific">Clytia hemisphaerica</name>
    <dbReference type="NCBI Taxonomy" id="252671"/>
    <lineage>
        <taxon>Eukaryota</taxon>
        <taxon>Metazoa</taxon>
        <taxon>Cnidaria</taxon>
        <taxon>Hydrozoa</taxon>
        <taxon>Hydroidolina</taxon>
        <taxon>Leptothecata</taxon>
        <taxon>Obeliida</taxon>
        <taxon>Clytiidae</taxon>
        <taxon>Clytia</taxon>
    </lineage>
</organism>
<dbReference type="InterPro" id="IPR011993">
    <property type="entry name" value="PH-like_dom_sf"/>
</dbReference>
<evidence type="ECO:0000313" key="3">
    <source>
        <dbReference type="EnsemblMetazoa" id="CLYHEMP002444.1"/>
    </source>
</evidence>
<dbReference type="EnsemblMetazoa" id="CLYHEMT002444.1">
    <property type="protein sequence ID" value="CLYHEMP002444.1"/>
    <property type="gene ID" value="CLYHEMG002444"/>
</dbReference>
<dbReference type="PROSITE" id="PS50003">
    <property type="entry name" value="PH_DOMAIN"/>
    <property type="match status" value="1"/>
</dbReference>
<sequence length="520" mass="58955">MAELPGIQYDKTKIYHKEVILKKEGKTWIEYYAVLVDKHLVFNRKDSKTGQIIPHNVTMIEISNKTFCGFDDHKKKCYRFPFWIETGKTKYQFKCETKLHRYRWLYAIRLCASGKPPGPVPKMIPTVQRNIKPRKPTDPSKNGTQANGKISRTRNQTQSLNRSANGGTLNRSANGSITNHKKGNLTRSKSIDSGLLDNSTPRVEKRSNNNNTKSMKTLSTKDLLPQRSRSFNERLQSLHKSKSSSWISRRLYGGSKHVKTDTNKTDAVKKDVNVKDSVVENRFVRDSMSDVQLSEMSAKLSINIEDVDDIDSIDGVKKIIVVPKSIDLNSSTASKMTLNDRFKSMSCEDVLSVERTDLEPLERSINGVASLAKSMEALDFEDREVELYLGEDGQKTPTEYTEVVELNSKKQPCENDESEYPELPTRPSSSKTSSKRDITELFQARKHSLPSFSSADSPYRKRYKGIRRGSKIASRISLESIGLARANSWASFVGIKKMTEPRRRENSAPSLKGTRIQSHC</sequence>
<feature type="region of interest" description="Disordered" evidence="1">
    <location>
        <begin position="496"/>
        <end position="520"/>
    </location>
</feature>
<dbReference type="CDD" id="cd00821">
    <property type="entry name" value="PH"/>
    <property type="match status" value="1"/>
</dbReference>
<accession>A0A7M5UPG8</accession>
<dbReference type="Proteomes" id="UP000594262">
    <property type="component" value="Unplaced"/>
</dbReference>
<dbReference type="SUPFAM" id="SSF50729">
    <property type="entry name" value="PH domain-like"/>
    <property type="match status" value="1"/>
</dbReference>
<feature type="compositionally biased region" description="Basic and acidic residues" evidence="1">
    <location>
        <begin position="497"/>
        <end position="506"/>
    </location>
</feature>
<evidence type="ECO:0000313" key="4">
    <source>
        <dbReference type="Proteomes" id="UP000594262"/>
    </source>
</evidence>
<feature type="compositionally biased region" description="Polar residues" evidence="1">
    <location>
        <begin position="208"/>
        <end position="217"/>
    </location>
</feature>
<feature type="region of interest" description="Disordered" evidence="1">
    <location>
        <begin position="407"/>
        <end position="436"/>
    </location>
</feature>
<dbReference type="AlphaFoldDB" id="A0A7M5UPG8"/>
<dbReference type="Gene3D" id="2.30.29.30">
    <property type="entry name" value="Pleckstrin-homology domain (PH domain)/Phosphotyrosine-binding domain (PTB)"/>
    <property type="match status" value="1"/>
</dbReference>
<reference evidence="3" key="1">
    <citation type="submission" date="2021-01" db="UniProtKB">
        <authorList>
            <consortium name="EnsemblMetazoa"/>
        </authorList>
    </citation>
    <scope>IDENTIFICATION</scope>
</reference>
<name>A0A7M5UPG8_9CNID</name>
<feature type="compositionally biased region" description="Polar residues" evidence="1">
    <location>
        <begin position="139"/>
        <end position="178"/>
    </location>
</feature>
<proteinExistence type="predicted"/>
<protein>
    <recommendedName>
        <fullName evidence="2">PH domain-containing protein</fullName>
    </recommendedName>
</protein>
<evidence type="ECO:0000259" key="2">
    <source>
        <dbReference type="PROSITE" id="PS50003"/>
    </source>
</evidence>